<reference evidence="1 2" key="1">
    <citation type="submission" date="2018-10" db="EMBL/GenBank/DDBJ databases">
        <title>Falsibacillus sp. genome draft.</title>
        <authorList>
            <person name="Shi S."/>
        </authorList>
    </citation>
    <scope>NUCLEOTIDE SEQUENCE [LARGE SCALE GENOMIC DNA]</scope>
    <source>
        <strain evidence="1 2">GY 10110</strain>
    </source>
</reference>
<evidence type="ECO:0000313" key="1">
    <source>
        <dbReference type="EMBL" id="RLQ94241.1"/>
    </source>
</evidence>
<organism evidence="1 2">
    <name type="scientific">Falsibacillus albus</name>
    <dbReference type="NCBI Taxonomy" id="2478915"/>
    <lineage>
        <taxon>Bacteria</taxon>
        <taxon>Bacillati</taxon>
        <taxon>Bacillota</taxon>
        <taxon>Bacilli</taxon>
        <taxon>Bacillales</taxon>
        <taxon>Bacillaceae</taxon>
        <taxon>Falsibacillus</taxon>
    </lineage>
</organism>
<keyword evidence="2" id="KW-1185">Reference proteome</keyword>
<dbReference type="RefSeq" id="WP_121681332.1">
    <property type="nucleotide sequence ID" value="NZ_RCVZ01000010.1"/>
</dbReference>
<gene>
    <name evidence="1" type="ORF">D9X91_14340</name>
</gene>
<comment type="caution">
    <text evidence="1">The sequence shown here is derived from an EMBL/GenBank/DDBJ whole genome shotgun (WGS) entry which is preliminary data.</text>
</comment>
<dbReference type="Proteomes" id="UP000276770">
    <property type="component" value="Unassembled WGS sequence"/>
</dbReference>
<sequence length="184" mass="20806">MKQQSIKISIILLIVFSAYFLCSAFVKERSVSFTEPEKALKNVDEDILASISAEEKGDQALYFFIDSKHNLGAAKLHKGLLGWKVIQSRISPVRTNLPNDILSNIATEGDLVYGLLPNEENQSIKVNGIDAKWIDLQSKLGVKAVQYHVDQLALWYFQGKDSTQKNVILFNEETKKKLDERSVY</sequence>
<name>A0A3L7JX57_9BACI</name>
<evidence type="ECO:0000313" key="2">
    <source>
        <dbReference type="Proteomes" id="UP000276770"/>
    </source>
</evidence>
<protein>
    <submittedName>
        <fullName evidence="1">Uncharacterized protein</fullName>
    </submittedName>
</protein>
<dbReference type="OrthoDB" id="2869073at2"/>
<dbReference type="AlphaFoldDB" id="A0A3L7JX57"/>
<dbReference type="EMBL" id="RCVZ01000010">
    <property type="protein sequence ID" value="RLQ94241.1"/>
    <property type="molecule type" value="Genomic_DNA"/>
</dbReference>
<proteinExistence type="predicted"/>
<accession>A0A3L7JX57</accession>